<feature type="binding site" evidence="9">
    <location>
        <position position="12"/>
    </location>
    <ligand>
        <name>ADP</name>
        <dbReference type="ChEBI" id="CHEBI:456216"/>
    </ligand>
</feature>
<dbReference type="GO" id="GO:0005829">
    <property type="term" value="C:cytosol"/>
    <property type="evidence" value="ECO:0007669"/>
    <property type="project" value="TreeGrafter"/>
</dbReference>
<evidence type="ECO:0000256" key="5">
    <source>
        <dbReference type="ARBA" id="ARBA00022777"/>
    </source>
</evidence>
<evidence type="ECO:0000256" key="1">
    <source>
        <dbReference type="ARBA" id="ARBA00005190"/>
    </source>
</evidence>
<dbReference type="PANTHER" id="PTHR10196:SF69">
    <property type="entry name" value="GLYCEROL KINASE"/>
    <property type="match status" value="1"/>
</dbReference>
<evidence type="ECO:0000313" key="14">
    <source>
        <dbReference type="Proteomes" id="UP000323994"/>
    </source>
</evidence>
<evidence type="ECO:0000256" key="4">
    <source>
        <dbReference type="ARBA" id="ARBA00022741"/>
    </source>
</evidence>
<feature type="binding site" evidence="9">
    <location>
        <position position="134"/>
    </location>
    <ligand>
        <name>sn-glycerol 3-phosphate</name>
        <dbReference type="ChEBI" id="CHEBI:57597"/>
    </ligand>
</feature>
<feature type="binding site" evidence="9">
    <location>
        <position position="311"/>
    </location>
    <ligand>
        <name>ATP</name>
        <dbReference type="ChEBI" id="CHEBI:30616"/>
    </ligand>
</feature>
<accession>A0A5M8QVB6</accession>
<keyword evidence="5 9" id="KW-0418">Kinase</keyword>
<dbReference type="NCBIfam" id="NF000756">
    <property type="entry name" value="PRK00047.1"/>
    <property type="match status" value="1"/>
</dbReference>
<evidence type="ECO:0000256" key="3">
    <source>
        <dbReference type="ARBA" id="ARBA00022679"/>
    </source>
</evidence>
<evidence type="ECO:0000256" key="10">
    <source>
        <dbReference type="RuleBase" id="RU003733"/>
    </source>
</evidence>
<dbReference type="OrthoDB" id="9805576at2"/>
<feature type="binding site" evidence="9">
    <location>
        <position position="134"/>
    </location>
    <ligand>
        <name>glycerol</name>
        <dbReference type="ChEBI" id="CHEBI:17754"/>
    </ligand>
</feature>
<comment type="activity regulation">
    <text evidence="9">Inhibited by fructose 1,6-bisphosphate (FBP).</text>
</comment>
<dbReference type="PROSITE" id="PS00933">
    <property type="entry name" value="FGGY_KINASES_1"/>
    <property type="match status" value="1"/>
</dbReference>
<dbReference type="InterPro" id="IPR043129">
    <property type="entry name" value="ATPase_NBD"/>
</dbReference>
<feature type="binding site" evidence="9">
    <location>
        <position position="412"/>
    </location>
    <ligand>
        <name>ADP</name>
        <dbReference type="ChEBI" id="CHEBI:456216"/>
    </ligand>
</feature>
<proteinExistence type="inferred from homology"/>
<evidence type="ECO:0000259" key="11">
    <source>
        <dbReference type="Pfam" id="PF00370"/>
    </source>
</evidence>
<feature type="binding site" evidence="9">
    <location>
        <position position="82"/>
    </location>
    <ligand>
        <name>glycerol</name>
        <dbReference type="ChEBI" id="CHEBI:17754"/>
    </ligand>
</feature>
<feature type="binding site" evidence="9">
    <location>
        <position position="83"/>
    </location>
    <ligand>
        <name>glycerol</name>
        <dbReference type="ChEBI" id="CHEBI:17754"/>
    </ligand>
</feature>
<evidence type="ECO:0000256" key="9">
    <source>
        <dbReference type="HAMAP-Rule" id="MF_00186"/>
    </source>
</evidence>
<dbReference type="HAMAP" id="MF_00186">
    <property type="entry name" value="Glycerol_kin"/>
    <property type="match status" value="1"/>
</dbReference>
<feature type="binding site" evidence="9">
    <location>
        <position position="315"/>
    </location>
    <ligand>
        <name>ATP</name>
        <dbReference type="ChEBI" id="CHEBI:30616"/>
    </ligand>
</feature>
<comment type="catalytic activity">
    <reaction evidence="8 9">
        <text>glycerol + ATP = sn-glycerol 3-phosphate + ADP + H(+)</text>
        <dbReference type="Rhea" id="RHEA:21644"/>
        <dbReference type="ChEBI" id="CHEBI:15378"/>
        <dbReference type="ChEBI" id="CHEBI:17754"/>
        <dbReference type="ChEBI" id="CHEBI:30616"/>
        <dbReference type="ChEBI" id="CHEBI:57597"/>
        <dbReference type="ChEBI" id="CHEBI:456216"/>
        <dbReference type="EC" id="2.7.1.30"/>
    </reaction>
</comment>
<dbReference type="InterPro" id="IPR018485">
    <property type="entry name" value="FGGY_C"/>
</dbReference>
<feature type="binding site" evidence="9">
    <location>
        <position position="246"/>
    </location>
    <ligand>
        <name>glycerol</name>
        <dbReference type="ChEBI" id="CHEBI:17754"/>
    </ligand>
</feature>
<dbReference type="RefSeq" id="WP_139011119.1">
    <property type="nucleotide sequence ID" value="NZ_VBSN01000027.1"/>
</dbReference>
<feature type="binding site" evidence="9">
    <location>
        <position position="83"/>
    </location>
    <ligand>
        <name>sn-glycerol 3-phosphate</name>
        <dbReference type="ChEBI" id="CHEBI:57597"/>
    </ligand>
</feature>
<keyword evidence="14" id="KW-1185">Reference proteome</keyword>
<feature type="binding site" evidence="9">
    <location>
        <position position="245"/>
    </location>
    <ligand>
        <name>sn-glycerol 3-phosphate</name>
        <dbReference type="ChEBI" id="CHEBI:57597"/>
    </ligand>
</feature>
<dbReference type="FunFam" id="3.30.420.40:FF:000007">
    <property type="entry name" value="Glycerol kinase"/>
    <property type="match status" value="1"/>
</dbReference>
<comment type="similarity">
    <text evidence="2 9 10">Belongs to the FGGY kinase family.</text>
</comment>
<feature type="binding site" evidence="9">
    <location>
        <position position="12"/>
    </location>
    <ligand>
        <name>ATP</name>
        <dbReference type="ChEBI" id="CHEBI:30616"/>
    </ligand>
</feature>
<comment type="pathway">
    <text evidence="1 9">Polyol metabolism; glycerol degradation via glycerol kinase pathway; sn-glycerol 3-phosphate from glycerol: step 1/1.</text>
</comment>
<dbReference type="GO" id="GO:0006072">
    <property type="term" value="P:glycerol-3-phosphate metabolic process"/>
    <property type="evidence" value="ECO:0007669"/>
    <property type="project" value="InterPro"/>
</dbReference>
<dbReference type="EMBL" id="VBSN01000027">
    <property type="protein sequence ID" value="KAA6440089.1"/>
    <property type="molecule type" value="Genomic_DNA"/>
</dbReference>
<sequence>MSKYIAAIDQGTTSTRCILFNHQGKIVSVGQKEHEQIYPHPGWVEHNPTEIWKNTLEVIAVARINVSATASDIAAIGITNQRETTVVWNRRTGKPYYNALVWQDTRTTDLVAKFEKEGGLNQFREITGLPVSTYFSGLKLKWLLENVDGIREDAEKGEAIFGNMDTFLIWHLTGGAQGGIHVTDVTNASRTQLMNLHTLQWDRKMLSVYNIPENMLPEIKSSSEIYGHVTNEILPGVPVAGDLGDQHAALVGQTCFYPGMAKNTYGTGCFLVMNTGNELKTSENGLLTTIAYKFGDEPVQYALEGSVAITGALVQWVRDNLGIIKQSSEIEQLAQTVNDNGGAYFVPAFSGLYAPYWRNDARGVIAGLTRYVNKGHIARAVLEATAYQTLDVVKAMEQDSGIKLSSLRVDGGMVSNQLLMQFQADILNTQVVSPAVAETTALGAAYAAGLAVGYWQNTEELTRNWTIAHTWNPDMDEETRNRFYNGWQKAVTKSYDWME</sequence>
<dbReference type="GO" id="GO:0004370">
    <property type="term" value="F:glycerol kinase activity"/>
    <property type="evidence" value="ECO:0007669"/>
    <property type="project" value="UniProtKB-UniRule"/>
</dbReference>
<dbReference type="GO" id="GO:0019563">
    <property type="term" value="P:glycerol catabolic process"/>
    <property type="evidence" value="ECO:0007669"/>
    <property type="project" value="UniProtKB-UniRule"/>
</dbReference>
<feature type="binding site" evidence="9">
    <location>
        <position position="12"/>
    </location>
    <ligand>
        <name>sn-glycerol 3-phosphate</name>
        <dbReference type="ChEBI" id="CHEBI:57597"/>
    </ligand>
</feature>
<dbReference type="Pfam" id="PF00370">
    <property type="entry name" value="FGGY_N"/>
    <property type="match status" value="1"/>
</dbReference>
<dbReference type="AlphaFoldDB" id="A0A5M8QVB6"/>
<feature type="binding site" evidence="9">
    <location>
        <position position="13"/>
    </location>
    <ligand>
        <name>ATP</name>
        <dbReference type="ChEBI" id="CHEBI:30616"/>
    </ligand>
</feature>
<dbReference type="FunFam" id="3.30.420.40:FF:000008">
    <property type="entry name" value="Glycerol kinase"/>
    <property type="match status" value="1"/>
</dbReference>
<feature type="binding site" evidence="9">
    <location>
        <position position="245"/>
    </location>
    <ligand>
        <name>glycerol</name>
        <dbReference type="ChEBI" id="CHEBI:17754"/>
    </ligand>
</feature>
<gene>
    <name evidence="9 13" type="primary">glpK</name>
    <name evidence="13" type="ORF">FEM33_05645</name>
</gene>
<dbReference type="GO" id="GO:0005524">
    <property type="term" value="F:ATP binding"/>
    <property type="evidence" value="ECO:0007669"/>
    <property type="project" value="UniProtKB-UniRule"/>
</dbReference>
<evidence type="ECO:0000256" key="2">
    <source>
        <dbReference type="ARBA" id="ARBA00009156"/>
    </source>
</evidence>
<evidence type="ECO:0000256" key="7">
    <source>
        <dbReference type="ARBA" id="ARBA00022840"/>
    </source>
</evidence>
<dbReference type="PIRSF" id="PIRSF000538">
    <property type="entry name" value="GlpK"/>
    <property type="match status" value="1"/>
</dbReference>
<feature type="binding site" evidence="9">
    <location>
        <position position="16"/>
    </location>
    <ligand>
        <name>ADP</name>
        <dbReference type="ChEBI" id="CHEBI:456216"/>
    </ligand>
</feature>
<feature type="domain" description="Carbohydrate kinase FGGY N-terminal" evidence="11">
    <location>
        <begin position="4"/>
        <end position="252"/>
    </location>
</feature>
<protein>
    <recommendedName>
        <fullName evidence="9">Glycerol kinase</fullName>
        <ecNumber evidence="9">2.7.1.30</ecNumber>
    </recommendedName>
    <alternativeName>
        <fullName evidence="9">ATP:glycerol 3-phosphotransferase</fullName>
    </alternativeName>
    <alternativeName>
        <fullName evidence="9">Glycerokinase</fullName>
        <shortName evidence="9">GK</shortName>
    </alternativeName>
</protein>
<feature type="binding site" evidence="9">
    <location>
        <position position="311"/>
    </location>
    <ligand>
        <name>ADP</name>
        <dbReference type="ChEBI" id="CHEBI:456216"/>
    </ligand>
</feature>
<comment type="caution">
    <text evidence="13">The sequence shown here is derived from an EMBL/GenBank/DDBJ whole genome shotgun (WGS) entry which is preliminary data.</text>
</comment>
<dbReference type="CDD" id="cd07769">
    <property type="entry name" value="ASKHA_NBD_FGGY_GK"/>
    <property type="match status" value="1"/>
</dbReference>
<keyword evidence="7 9" id="KW-0067">ATP-binding</keyword>
<dbReference type="Proteomes" id="UP000323994">
    <property type="component" value="Unassembled WGS sequence"/>
</dbReference>
<feature type="binding site" evidence="9">
    <location>
        <position position="267"/>
    </location>
    <ligand>
        <name>ATP</name>
        <dbReference type="ChEBI" id="CHEBI:30616"/>
    </ligand>
</feature>
<dbReference type="Gene3D" id="3.30.420.40">
    <property type="match status" value="2"/>
</dbReference>
<keyword evidence="6 9" id="KW-0319">Glycerol metabolism</keyword>
<dbReference type="UniPathway" id="UPA00618">
    <property type="reaction ID" value="UER00672"/>
</dbReference>
<feature type="binding site" evidence="9">
    <location>
        <position position="267"/>
    </location>
    <ligand>
        <name>ADP</name>
        <dbReference type="ChEBI" id="CHEBI:456216"/>
    </ligand>
</feature>
<evidence type="ECO:0000313" key="13">
    <source>
        <dbReference type="EMBL" id="KAA6440089.1"/>
    </source>
</evidence>
<feature type="domain" description="Carbohydrate kinase FGGY C-terminal" evidence="12">
    <location>
        <begin position="262"/>
        <end position="451"/>
    </location>
</feature>
<dbReference type="SUPFAM" id="SSF53067">
    <property type="entry name" value="Actin-like ATPase domain"/>
    <property type="match status" value="2"/>
</dbReference>
<dbReference type="NCBIfam" id="TIGR01311">
    <property type="entry name" value="glycerol_kin"/>
    <property type="match status" value="1"/>
</dbReference>
<comment type="function">
    <text evidence="9">Key enzyme in the regulation of glycerol uptake and metabolism. Catalyzes the phosphorylation of glycerol to yield sn-glycerol 3-phosphate.</text>
</comment>
<evidence type="ECO:0000256" key="6">
    <source>
        <dbReference type="ARBA" id="ARBA00022798"/>
    </source>
</evidence>
<feature type="binding site" evidence="9">
    <location>
        <position position="14"/>
    </location>
    <ligand>
        <name>ATP</name>
        <dbReference type="ChEBI" id="CHEBI:30616"/>
    </ligand>
</feature>
<dbReference type="InterPro" id="IPR018484">
    <property type="entry name" value="FGGY_N"/>
</dbReference>
<feature type="binding site" evidence="9">
    <location>
        <position position="412"/>
    </location>
    <ligand>
        <name>ATP</name>
        <dbReference type="ChEBI" id="CHEBI:30616"/>
    </ligand>
</feature>
<reference evidence="13 14" key="1">
    <citation type="submission" date="2019-05" db="EMBL/GenBank/DDBJ databases">
        <authorList>
            <person name="Qu J.-H."/>
        </authorList>
    </citation>
    <scope>NUCLEOTIDE SEQUENCE [LARGE SCALE GENOMIC DNA]</scope>
    <source>
        <strain evidence="13 14">NS28</strain>
    </source>
</reference>
<keyword evidence="3 9" id="KW-0808">Transferase</keyword>
<dbReference type="EC" id="2.7.1.30" evidence="9"/>
<feature type="binding site" evidence="9">
    <location>
        <position position="82"/>
    </location>
    <ligand>
        <name>sn-glycerol 3-phosphate</name>
        <dbReference type="ChEBI" id="CHEBI:57597"/>
    </ligand>
</feature>
<keyword evidence="4 9" id="KW-0547">Nucleotide-binding</keyword>
<dbReference type="PROSITE" id="PS00445">
    <property type="entry name" value="FGGY_KINASES_2"/>
    <property type="match status" value="1"/>
</dbReference>
<dbReference type="InterPro" id="IPR005999">
    <property type="entry name" value="Glycerol_kin"/>
</dbReference>
<dbReference type="InterPro" id="IPR000577">
    <property type="entry name" value="Carb_kinase_FGGY"/>
</dbReference>
<evidence type="ECO:0000256" key="8">
    <source>
        <dbReference type="ARBA" id="ARBA00052101"/>
    </source>
</evidence>
<feature type="binding site" evidence="9">
    <location>
        <position position="416"/>
    </location>
    <ligand>
        <name>ADP</name>
        <dbReference type="ChEBI" id="CHEBI:456216"/>
    </ligand>
</feature>
<evidence type="ECO:0000259" key="12">
    <source>
        <dbReference type="Pfam" id="PF02782"/>
    </source>
</evidence>
<dbReference type="Pfam" id="PF02782">
    <property type="entry name" value="FGGY_C"/>
    <property type="match status" value="1"/>
</dbReference>
<organism evidence="13 14">
    <name type="scientific">Dyadobacter flavalbus</name>
    <dbReference type="NCBI Taxonomy" id="2579942"/>
    <lineage>
        <taxon>Bacteria</taxon>
        <taxon>Pseudomonadati</taxon>
        <taxon>Bacteroidota</taxon>
        <taxon>Cytophagia</taxon>
        <taxon>Cytophagales</taxon>
        <taxon>Spirosomataceae</taxon>
        <taxon>Dyadobacter</taxon>
    </lineage>
</organism>
<name>A0A5M8QVB6_9BACT</name>
<dbReference type="InterPro" id="IPR018483">
    <property type="entry name" value="Carb_kinase_FGGY_CS"/>
</dbReference>
<dbReference type="PANTHER" id="PTHR10196">
    <property type="entry name" value="SUGAR KINASE"/>
    <property type="match status" value="1"/>
</dbReference>